<evidence type="ECO:0000313" key="3">
    <source>
        <dbReference type="EMBL" id="QTD57092.1"/>
    </source>
</evidence>
<protein>
    <recommendedName>
        <fullName evidence="2">CBU-0592-like domain-containing protein</fullName>
    </recommendedName>
</protein>
<evidence type="ECO:0000256" key="1">
    <source>
        <dbReference type="SAM" id="Phobius"/>
    </source>
</evidence>
<dbReference type="Proteomes" id="UP000663923">
    <property type="component" value="Chromosome"/>
</dbReference>
<proteinExistence type="predicted"/>
<keyword evidence="4" id="KW-1185">Reference proteome</keyword>
<evidence type="ECO:0000313" key="4">
    <source>
        <dbReference type="Proteomes" id="UP000663923"/>
    </source>
</evidence>
<keyword evidence="1" id="KW-0812">Transmembrane</keyword>
<accession>A0ABX7T960</accession>
<evidence type="ECO:0000259" key="2">
    <source>
        <dbReference type="Pfam" id="PF26604"/>
    </source>
</evidence>
<gene>
    <name evidence="3" type="ORF">J4G78_05925</name>
</gene>
<keyword evidence="1" id="KW-1133">Transmembrane helix</keyword>
<feature type="domain" description="CBU-0592-like" evidence="2">
    <location>
        <begin position="8"/>
        <end position="79"/>
    </location>
</feature>
<feature type="transmembrane region" description="Helical" evidence="1">
    <location>
        <begin position="34"/>
        <end position="53"/>
    </location>
</feature>
<dbReference type="NCBIfam" id="NF047864">
    <property type="entry name" value="CBU_0592_membra"/>
    <property type="match status" value="1"/>
</dbReference>
<sequence>MLGDFSANVIGILGSILIVSAYAYNVYAQDVNPFVYNGMNLIGALLLTVSLLVHFNLASLLLEIVWIAIAVGGLWKAYQGQTEQRP</sequence>
<dbReference type="RefSeq" id="WP_207989309.1">
    <property type="nucleotide sequence ID" value="NZ_CP071794.1"/>
</dbReference>
<feature type="transmembrane region" description="Helical" evidence="1">
    <location>
        <begin position="59"/>
        <end position="78"/>
    </location>
</feature>
<feature type="transmembrane region" description="Helical" evidence="1">
    <location>
        <begin position="6"/>
        <end position="27"/>
    </location>
</feature>
<dbReference type="EMBL" id="CP071794">
    <property type="protein sequence ID" value="QTD57092.1"/>
    <property type="molecule type" value="Genomic_DNA"/>
</dbReference>
<reference evidence="3 4" key="1">
    <citation type="submission" date="2021-03" db="EMBL/GenBank/DDBJ databases">
        <title>Complete genome of Parasphingorhabdus_sp.JHSY0214.</title>
        <authorList>
            <person name="Yoo J.H."/>
            <person name="Bae J.W."/>
        </authorList>
    </citation>
    <scope>NUCLEOTIDE SEQUENCE [LARGE SCALE GENOMIC DNA]</scope>
    <source>
        <strain evidence="3 4">JHSY0214</strain>
    </source>
</reference>
<organism evidence="3 4">
    <name type="scientific">Parasphingorhabdus cellanae</name>
    <dbReference type="NCBI Taxonomy" id="2806553"/>
    <lineage>
        <taxon>Bacteria</taxon>
        <taxon>Pseudomonadati</taxon>
        <taxon>Pseudomonadota</taxon>
        <taxon>Alphaproteobacteria</taxon>
        <taxon>Sphingomonadales</taxon>
        <taxon>Sphingomonadaceae</taxon>
        <taxon>Parasphingorhabdus</taxon>
    </lineage>
</organism>
<name>A0ABX7T960_9SPHN</name>
<keyword evidence="1" id="KW-0472">Membrane</keyword>
<dbReference type="Pfam" id="PF26604">
    <property type="entry name" value="CBU_0592"/>
    <property type="match status" value="1"/>
</dbReference>
<dbReference type="InterPro" id="IPR058058">
    <property type="entry name" value="CBU_0592-like"/>
</dbReference>